<evidence type="ECO:0000313" key="3">
    <source>
        <dbReference type="Proteomes" id="UP000015105"/>
    </source>
</evidence>
<reference evidence="2" key="5">
    <citation type="journal article" date="2021" name="G3 (Bethesda)">
        <title>Aegilops tauschii genome assembly Aet v5.0 features greater sequence contiguity and improved annotation.</title>
        <authorList>
            <person name="Wang L."/>
            <person name="Zhu T."/>
            <person name="Rodriguez J.C."/>
            <person name="Deal K.R."/>
            <person name="Dubcovsky J."/>
            <person name="McGuire P.E."/>
            <person name="Lux T."/>
            <person name="Spannagl M."/>
            <person name="Mayer K.F.X."/>
            <person name="Baldrich P."/>
            <person name="Meyers B.C."/>
            <person name="Huo N."/>
            <person name="Gu Y.Q."/>
            <person name="Zhou H."/>
            <person name="Devos K.M."/>
            <person name="Bennetzen J.L."/>
            <person name="Unver T."/>
            <person name="Budak H."/>
            <person name="Gulick P.J."/>
            <person name="Galiba G."/>
            <person name="Kalapos B."/>
            <person name="Nelson D.R."/>
            <person name="Li P."/>
            <person name="You F.M."/>
            <person name="Luo M.C."/>
            <person name="Dvorak J."/>
        </authorList>
    </citation>
    <scope>NUCLEOTIDE SEQUENCE [LARGE SCALE GENOMIC DNA]</scope>
    <source>
        <strain evidence="2">cv. AL8/78</strain>
    </source>
</reference>
<reference evidence="2" key="4">
    <citation type="submission" date="2019-03" db="UniProtKB">
        <authorList>
            <consortium name="EnsemblPlants"/>
        </authorList>
    </citation>
    <scope>IDENTIFICATION</scope>
</reference>
<proteinExistence type="predicted"/>
<reference evidence="3" key="1">
    <citation type="journal article" date="2014" name="Science">
        <title>Ancient hybridizations among the ancestral genomes of bread wheat.</title>
        <authorList>
            <consortium name="International Wheat Genome Sequencing Consortium,"/>
            <person name="Marcussen T."/>
            <person name="Sandve S.R."/>
            <person name="Heier L."/>
            <person name="Spannagl M."/>
            <person name="Pfeifer M."/>
            <person name="Jakobsen K.S."/>
            <person name="Wulff B.B."/>
            <person name="Steuernagel B."/>
            <person name="Mayer K.F."/>
            <person name="Olsen O.A."/>
        </authorList>
    </citation>
    <scope>NUCLEOTIDE SEQUENCE [LARGE SCALE GENOMIC DNA]</scope>
    <source>
        <strain evidence="3">cv. AL8/78</strain>
    </source>
</reference>
<feature type="compositionally biased region" description="Polar residues" evidence="1">
    <location>
        <begin position="1"/>
        <end position="10"/>
    </location>
</feature>
<organism evidence="2 3">
    <name type="scientific">Aegilops tauschii subsp. strangulata</name>
    <name type="common">Goatgrass</name>
    <dbReference type="NCBI Taxonomy" id="200361"/>
    <lineage>
        <taxon>Eukaryota</taxon>
        <taxon>Viridiplantae</taxon>
        <taxon>Streptophyta</taxon>
        <taxon>Embryophyta</taxon>
        <taxon>Tracheophyta</taxon>
        <taxon>Spermatophyta</taxon>
        <taxon>Magnoliopsida</taxon>
        <taxon>Liliopsida</taxon>
        <taxon>Poales</taxon>
        <taxon>Poaceae</taxon>
        <taxon>BOP clade</taxon>
        <taxon>Pooideae</taxon>
        <taxon>Triticodae</taxon>
        <taxon>Triticeae</taxon>
        <taxon>Triticinae</taxon>
        <taxon>Aegilops</taxon>
    </lineage>
</organism>
<dbReference type="EnsemblPlants" id="AET4Gv20176400.2">
    <property type="protein sequence ID" value="AET4Gv20176400.2"/>
    <property type="gene ID" value="AET4Gv20176400"/>
</dbReference>
<reference evidence="2" key="3">
    <citation type="journal article" date="2017" name="Nature">
        <title>Genome sequence of the progenitor of the wheat D genome Aegilops tauschii.</title>
        <authorList>
            <person name="Luo M.C."/>
            <person name="Gu Y.Q."/>
            <person name="Puiu D."/>
            <person name="Wang H."/>
            <person name="Twardziok S.O."/>
            <person name="Deal K.R."/>
            <person name="Huo N."/>
            <person name="Zhu T."/>
            <person name="Wang L."/>
            <person name="Wang Y."/>
            <person name="McGuire P.E."/>
            <person name="Liu S."/>
            <person name="Long H."/>
            <person name="Ramasamy R.K."/>
            <person name="Rodriguez J.C."/>
            <person name="Van S.L."/>
            <person name="Yuan L."/>
            <person name="Wang Z."/>
            <person name="Xia Z."/>
            <person name="Xiao L."/>
            <person name="Anderson O.D."/>
            <person name="Ouyang S."/>
            <person name="Liang Y."/>
            <person name="Zimin A.V."/>
            <person name="Pertea G."/>
            <person name="Qi P."/>
            <person name="Bennetzen J.L."/>
            <person name="Dai X."/>
            <person name="Dawson M.W."/>
            <person name="Muller H.G."/>
            <person name="Kugler K."/>
            <person name="Rivarola-Duarte L."/>
            <person name="Spannagl M."/>
            <person name="Mayer K.F.X."/>
            <person name="Lu F.H."/>
            <person name="Bevan M.W."/>
            <person name="Leroy P."/>
            <person name="Li P."/>
            <person name="You F.M."/>
            <person name="Sun Q."/>
            <person name="Liu Z."/>
            <person name="Lyons E."/>
            <person name="Wicker T."/>
            <person name="Salzberg S.L."/>
            <person name="Devos K.M."/>
            <person name="Dvorak J."/>
        </authorList>
    </citation>
    <scope>NUCLEOTIDE SEQUENCE [LARGE SCALE GENOMIC DNA]</scope>
    <source>
        <strain evidence="2">cv. AL8/78</strain>
    </source>
</reference>
<accession>A0A453HGD8</accession>
<dbReference type="AlphaFoldDB" id="A0A453HGD8"/>
<feature type="region of interest" description="Disordered" evidence="1">
    <location>
        <begin position="1"/>
        <end position="48"/>
    </location>
</feature>
<name>A0A453HGD8_AEGTS</name>
<evidence type="ECO:0000313" key="2">
    <source>
        <dbReference type="EnsemblPlants" id="AET4Gv20176400.2"/>
    </source>
</evidence>
<protein>
    <submittedName>
        <fullName evidence="2">Uncharacterized protein</fullName>
    </submittedName>
</protein>
<dbReference type="Gramene" id="AET4Gv20176400.2">
    <property type="protein sequence ID" value="AET4Gv20176400.2"/>
    <property type="gene ID" value="AET4Gv20176400"/>
</dbReference>
<keyword evidence="3" id="KW-1185">Reference proteome</keyword>
<evidence type="ECO:0000256" key="1">
    <source>
        <dbReference type="SAM" id="MobiDB-lite"/>
    </source>
</evidence>
<reference evidence="3" key="2">
    <citation type="journal article" date="2017" name="Nat. Plants">
        <title>The Aegilops tauschii genome reveals multiple impacts of transposons.</title>
        <authorList>
            <person name="Zhao G."/>
            <person name="Zou C."/>
            <person name="Li K."/>
            <person name="Wang K."/>
            <person name="Li T."/>
            <person name="Gao L."/>
            <person name="Zhang X."/>
            <person name="Wang H."/>
            <person name="Yang Z."/>
            <person name="Liu X."/>
            <person name="Jiang W."/>
            <person name="Mao L."/>
            <person name="Kong X."/>
            <person name="Jiao Y."/>
            <person name="Jia J."/>
        </authorList>
    </citation>
    <scope>NUCLEOTIDE SEQUENCE [LARGE SCALE GENOMIC DNA]</scope>
    <source>
        <strain evidence="3">cv. AL8/78</strain>
    </source>
</reference>
<sequence>GSSPETSNHATAPLRLRPPNTLADRDREAPGSTGSSTAPCLTAQRDGRLAGWQRGRGCSEIDDRLGSAGRDDELATRDRLAAATLTTAAR</sequence>
<dbReference type="Proteomes" id="UP000015105">
    <property type="component" value="Chromosome 4D"/>
</dbReference>